<dbReference type="GO" id="GO:0005881">
    <property type="term" value="C:cytoplasmic microtubule"/>
    <property type="evidence" value="ECO:0007669"/>
    <property type="project" value="TreeGrafter"/>
</dbReference>
<dbReference type="EMBL" id="JAATIS010000485">
    <property type="protein sequence ID" value="KAG2468125.1"/>
    <property type="molecule type" value="Genomic_DNA"/>
</dbReference>
<feature type="domain" description="TOG" evidence="1">
    <location>
        <begin position="45"/>
        <end position="271"/>
    </location>
</feature>
<comment type="caution">
    <text evidence="2">The sequence shown here is derived from an EMBL/GenBank/DDBJ whole genome shotgun (WGS) entry which is preliminary data.</text>
</comment>
<accession>A0A8X7XFI4</accession>
<dbReference type="Proteomes" id="UP000886611">
    <property type="component" value="Unassembled WGS sequence"/>
</dbReference>
<dbReference type="InterPro" id="IPR016024">
    <property type="entry name" value="ARM-type_fold"/>
</dbReference>
<dbReference type="Pfam" id="PF12348">
    <property type="entry name" value="CLASP_N"/>
    <property type="match status" value="1"/>
</dbReference>
<feature type="non-terminal residue" evidence="2">
    <location>
        <position position="1"/>
    </location>
</feature>
<gene>
    <name evidence="2" type="primary">Togaram2</name>
    <name evidence="2" type="ORF">GTO96_0015212</name>
</gene>
<feature type="non-terminal residue" evidence="2">
    <location>
        <position position="546"/>
    </location>
</feature>
<dbReference type="Gene3D" id="1.25.10.10">
    <property type="entry name" value="Leucine-rich Repeat Variant"/>
    <property type="match status" value="2"/>
</dbReference>
<keyword evidence="3" id="KW-1185">Reference proteome</keyword>
<name>A0A8X7XFI4_POLSE</name>
<dbReference type="PANTHER" id="PTHR21567">
    <property type="entry name" value="CLASP"/>
    <property type="match status" value="1"/>
</dbReference>
<evidence type="ECO:0000259" key="1">
    <source>
        <dbReference type="SMART" id="SM01349"/>
    </source>
</evidence>
<dbReference type="GO" id="GO:0000226">
    <property type="term" value="P:microtubule cytoskeleton organization"/>
    <property type="evidence" value="ECO:0007669"/>
    <property type="project" value="TreeGrafter"/>
</dbReference>
<sequence length="546" mass="60794">MKPVGCLQRLTDAEYHFNKSPENTNVIETNHETQTDYDSSNPSCEICDNIAFHMANCTLHAQELKRKGLFTLRRLASWHSNILLPQLHDICLAVTQEVNNLRSKVARSAMRTLSEVFKAVGRNVDPEVEELTRVLLLKTGDTSEFLRDTAEKAMSILVENASPGRMLSALIATGAAQRNSIVRSCAAEHMLTTVESLGPERLLTGVRDGPDVILQTMVKLAQDGHQDTRFYGRRMLITFMAHPEFDRIIQRSLSTHDLHFGIRDSISEPPSAKVRHSFRGSFSASTLEATVPGRCEDPQLPIKSMRRRSSILKPNSDLRRTDADTLISPNGISARKQQDDIPQQNLLRQAVVRSMECTEKLKELQRLLTSREYQDRMHGVTLLLRISTDNTGLITANIQKILDWFIPRLQDSNKKVNLLALETASELVPLLADSLNPVLSGITTATIDNLNSKHPGTSYARKPQAVERYILPALWYLLANMTGNGILPGGCGNIRPVVLQLVLSLQQQMGSGLQESASSQTAHVQATLQELLKVEKPEEQCSSVET</sequence>
<proteinExistence type="predicted"/>
<organism evidence="2 3">
    <name type="scientific">Polypterus senegalus</name>
    <name type="common">Senegal bichir</name>
    <dbReference type="NCBI Taxonomy" id="55291"/>
    <lineage>
        <taxon>Eukaryota</taxon>
        <taxon>Metazoa</taxon>
        <taxon>Chordata</taxon>
        <taxon>Craniata</taxon>
        <taxon>Vertebrata</taxon>
        <taxon>Euteleostomi</taxon>
        <taxon>Actinopterygii</taxon>
        <taxon>Polypteriformes</taxon>
        <taxon>Polypteridae</taxon>
        <taxon>Polypterus</taxon>
    </lineage>
</organism>
<dbReference type="InterPro" id="IPR011989">
    <property type="entry name" value="ARM-like"/>
</dbReference>
<dbReference type="SUPFAM" id="SSF48371">
    <property type="entry name" value="ARM repeat"/>
    <property type="match status" value="1"/>
</dbReference>
<protein>
    <submittedName>
        <fullName evidence="2">TGRM2 protein</fullName>
    </submittedName>
</protein>
<dbReference type="InterPro" id="IPR034085">
    <property type="entry name" value="TOG"/>
</dbReference>
<dbReference type="SMART" id="SM01349">
    <property type="entry name" value="TOG"/>
    <property type="match status" value="1"/>
</dbReference>
<evidence type="ECO:0000313" key="3">
    <source>
        <dbReference type="Proteomes" id="UP000886611"/>
    </source>
</evidence>
<dbReference type="AlphaFoldDB" id="A0A8X7XFI4"/>
<reference evidence="2 3" key="1">
    <citation type="journal article" date="2021" name="Cell">
        <title>Tracing the genetic footprints of vertebrate landing in non-teleost ray-finned fishes.</title>
        <authorList>
            <person name="Bi X."/>
            <person name="Wang K."/>
            <person name="Yang L."/>
            <person name="Pan H."/>
            <person name="Jiang H."/>
            <person name="Wei Q."/>
            <person name="Fang M."/>
            <person name="Yu H."/>
            <person name="Zhu C."/>
            <person name="Cai Y."/>
            <person name="He Y."/>
            <person name="Gan X."/>
            <person name="Zeng H."/>
            <person name="Yu D."/>
            <person name="Zhu Y."/>
            <person name="Jiang H."/>
            <person name="Qiu Q."/>
            <person name="Yang H."/>
            <person name="Zhang Y.E."/>
            <person name="Wang W."/>
            <person name="Zhu M."/>
            <person name="He S."/>
            <person name="Zhang G."/>
        </authorList>
    </citation>
    <scope>NUCLEOTIDE SEQUENCE [LARGE SCALE GENOMIC DNA]</scope>
    <source>
        <strain evidence="2">Bchr_013</strain>
    </source>
</reference>
<evidence type="ECO:0000313" key="2">
    <source>
        <dbReference type="EMBL" id="KAG2468125.1"/>
    </source>
</evidence>
<dbReference type="GO" id="GO:0008017">
    <property type="term" value="F:microtubule binding"/>
    <property type="evidence" value="ECO:0007669"/>
    <property type="project" value="TreeGrafter"/>
</dbReference>
<dbReference type="GO" id="GO:0005929">
    <property type="term" value="C:cilium"/>
    <property type="evidence" value="ECO:0007669"/>
    <property type="project" value="TreeGrafter"/>
</dbReference>
<dbReference type="InterPro" id="IPR024395">
    <property type="entry name" value="CLASP_N_dom"/>
</dbReference>
<dbReference type="PANTHER" id="PTHR21567:SF42">
    <property type="entry name" value="TOG ARRAY REGULATOR OF AXONEMAL MICROTUBULES PROTEIN 2"/>
    <property type="match status" value="1"/>
</dbReference>